<feature type="non-terminal residue" evidence="2">
    <location>
        <position position="101"/>
    </location>
</feature>
<feature type="compositionally biased region" description="Polar residues" evidence="1">
    <location>
        <begin position="63"/>
        <end position="77"/>
    </location>
</feature>
<dbReference type="AlphaFoldDB" id="A0A9N9BW40"/>
<protein>
    <submittedName>
        <fullName evidence="2">5686_t:CDS:1</fullName>
    </submittedName>
</protein>
<evidence type="ECO:0000256" key="1">
    <source>
        <dbReference type="SAM" id="MobiDB-lite"/>
    </source>
</evidence>
<sequence>QNNTNNSNISTPDATSMVIVESDLGMRCKYGGKKKVLGENAKIKKNNNEIISKLKNKKRRESSSTVSNRRPVSNNGTDIKCDYINNNNCTGRAEPVSNILE</sequence>
<dbReference type="EMBL" id="CAJVPJ010001137">
    <property type="protein sequence ID" value="CAG8577482.1"/>
    <property type="molecule type" value="Genomic_DNA"/>
</dbReference>
<name>A0A9N9BW40_9GLOM</name>
<keyword evidence="3" id="KW-1185">Reference proteome</keyword>
<organism evidence="2 3">
    <name type="scientific">Paraglomus occultum</name>
    <dbReference type="NCBI Taxonomy" id="144539"/>
    <lineage>
        <taxon>Eukaryota</taxon>
        <taxon>Fungi</taxon>
        <taxon>Fungi incertae sedis</taxon>
        <taxon>Mucoromycota</taxon>
        <taxon>Glomeromycotina</taxon>
        <taxon>Glomeromycetes</taxon>
        <taxon>Paraglomerales</taxon>
        <taxon>Paraglomeraceae</taxon>
        <taxon>Paraglomus</taxon>
    </lineage>
</organism>
<reference evidence="2" key="1">
    <citation type="submission" date="2021-06" db="EMBL/GenBank/DDBJ databases">
        <authorList>
            <person name="Kallberg Y."/>
            <person name="Tangrot J."/>
            <person name="Rosling A."/>
        </authorList>
    </citation>
    <scope>NUCLEOTIDE SEQUENCE</scope>
    <source>
        <strain evidence="2">IA702</strain>
    </source>
</reference>
<accession>A0A9N9BW40</accession>
<proteinExistence type="predicted"/>
<feature type="region of interest" description="Disordered" evidence="1">
    <location>
        <begin position="55"/>
        <end position="78"/>
    </location>
</feature>
<evidence type="ECO:0000313" key="3">
    <source>
        <dbReference type="Proteomes" id="UP000789572"/>
    </source>
</evidence>
<comment type="caution">
    <text evidence="2">The sequence shown here is derived from an EMBL/GenBank/DDBJ whole genome shotgun (WGS) entry which is preliminary data.</text>
</comment>
<evidence type="ECO:0000313" key="2">
    <source>
        <dbReference type="EMBL" id="CAG8577482.1"/>
    </source>
</evidence>
<gene>
    <name evidence="2" type="ORF">POCULU_LOCUS6313</name>
</gene>
<dbReference type="Proteomes" id="UP000789572">
    <property type="component" value="Unassembled WGS sequence"/>
</dbReference>